<feature type="site" description="Lowers pKa of active site Tyr" evidence="6">
    <location>
        <position position="74"/>
    </location>
</feature>
<dbReference type="InterPro" id="IPR020471">
    <property type="entry name" value="AKR"/>
</dbReference>
<evidence type="ECO:0000256" key="5">
    <source>
        <dbReference type="PIRSR" id="PIRSR000097-2"/>
    </source>
</evidence>
<keyword evidence="2" id="KW-0521">NADP</keyword>
<reference evidence="8" key="2">
    <citation type="submission" date="2021-04" db="EMBL/GenBank/DDBJ databases">
        <authorList>
            <person name="Gilroy R."/>
        </authorList>
    </citation>
    <scope>NUCLEOTIDE SEQUENCE</scope>
    <source>
        <strain evidence="8">1719</strain>
    </source>
</reference>
<dbReference type="InterPro" id="IPR018170">
    <property type="entry name" value="Aldo/ket_reductase_CS"/>
</dbReference>
<reference evidence="8" key="1">
    <citation type="journal article" date="2021" name="PeerJ">
        <title>Extensive microbial diversity within the chicken gut microbiome revealed by metagenomics and culture.</title>
        <authorList>
            <person name="Gilroy R."/>
            <person name="Ravi A."/>
            <person name="Getino M."/>
            <person name="Pursley I."/>
            <person name="Horton D.L."/>
            <person name="Alikhan N.F."/>
            <person name="Baker D."/>
            <person name="Gharbi K."/>
            <person name="Hall N."/>
            <person name="Watson M."/>
            <person name="Adriaenssens E.M."/>
            <person name="Foster-Nyarko E."/>
            <person name="Jarju S."/>
            <person name="Secka A."/>
            <person name="Antonio M."/>
            <person name="Oren A."/>
            <person name="Chaudhuri R.R."/>
            <person name="La Ragione R."/>
            <person name="Hildebrand F."/>
            <person name="Pallen M.J."/>
        </authorList>
    </citation>
    <scope>NUCLEOTIDE SEQUENCE</scope>
    <source>
        <strain evidence="8">1719</strain>
    </source>
</reference>
<dbReference type="PROSITE" id="PS00062">
    <property type="entry name" value="ALDOKETO_REDUCTASE_2"/>
    <property type="match status" value="1"/>
</dbReference>
<accession>A0A9D2AZI1</accession>
<comment type="caution">
    <text evidence="8">The sequence shown here is derived from an EMBL/GenBank/DDBJ whole genome shotgun (WGS) entry which is preliminary data.</text>
</comment>
<dbReference type="FunFam" id="3.20.20.100:FF:000015">
    <property type="entry name" value="Oxidoreductase, aldo/keto reductase family"/>
    <property type="match status" value="1"/>
</dbReference>
<dbReference type="InterPro" id="IPR023210">
    <property type="entry name" value="NADP_OxRdtase_dom"/>
</dbReference>
<evidence type="ECO:0000256" key="3">
    <source>
        <dbReference type="ARBA" id="ARBA00023002"/>
    </source>
</evidence>
<keyword evidence="3" id="KW-0560">Oxidoreductase</keyword>
<gene>
    <name evidence="8" type="ORF">H9853_11460</name>
</gene>
<evidence type="ECO:0000256" key="4">
    <source>
        <dbReference type="PIRSR" id="PIRSR000097-1"/>
    </source>
</evidence>
<dbReference type="PRINTS" id="PR00069">
    <property type="entry name" value="ALDKETRDTASE"/>
</dbReference>
<feature type="domain" description="NADP-dependent oxidoreductase" evidence="7">
    <location>
        <begin position="16"/>
        <end position="264"/>
    </location>
</feature>
<dbReference type="PANTHER" id="PTHR43827:SF3">
    <property type="entry name" value="NADP-DEPENDENT OXIDOREDUCTASE DOMAIN-CONTAINING PROTEIN"/>
    <property type="match status" value="1"/>
</dbReference>
<protein>
    <submittedName>
        <fullName evidence="8">Aldo/keto reductase</fullName>
    </submittedName>
</protein>
<evidence type="ECO:0000256" key="1">
    <source>
        <dbReference type="ARBA" id="ARBA00007905"/>
    </source>
</evidence>
<dbReference type="Pfam" id="PF00248">
    <property type="entry name" value="Aldo_ket_red"/>
    <property type="match status" value="1"/>
</dbReference>
<dbReference type="CDD" id="cd19071">
    <property type="entry name" value="AKR_AKR1-5-like"/>
    <property type="match status" value="1"/>
</dbReference>
<evidence type="ECO:0000259" key="7">
    <source>
        <dbReference type="Pfam" id="PF00248"/>
    </source>
</evidence>
<dbReference type="PANTHER" id="PTHR43827">
    <property type="entry name" value="2,5-DIKETO-D-GLUCONIC ACID REDUCTASE"/>
    <property type="match status" value="1"/>
</dbReference>
<dbReference type="GO" id="GO:0016616">
    <property type="term" value="F:oxidoreductase activity, acting on the CH-OH group of donors, NAD or NADP as acceptor"/>
    <property type="evidence" value="ECO:0007669"/>
    <property type="project" value="UniProtKB-ARBA"/>
</dbReference>
<dbReference type="Proteomes" id="UP000824156">
    <property type="component" value="Unassembled WGS sequence"/>
</dbReference>
<feature type="active site" description="Proton donor" evidence="4">
    <location>
        <position position="50"/>
    </location>
</feature>
<comment type="similarity">
    <text evidence="1">Belongs to the aldo/keto reductase family.</text>
</comment>
<evidence type="ECO:0000256" key="2">
    <source>
        <dbReference type="ARBA" id="ARBA00022857"/>
    </source>
</evidence>
<dbReference type="InterPro" id="IPR036812">
    <property type="entry name" value="NAD(P)_OxRdtase_dom_sf"/>
</dbReference>
<dbReference type="SUPFAM" id="SSF51430">
    <property type="entry name" value="NAD(P)-linked oxidoreductase"/>
    <property type="match status" value="1"/>
</dbReference>
<evidence type="ECO:0000313" key="9">
    <source>
        <dbReference type="Proteomes" id="UP000824156"/>
    </source>
</evidence>
<dbReference type="AlphaFoldDB" id="A0A9D2AZI1"/>
<evidence type="ECO:0000313" key="8">
    <source>
        <dbReference type="EMBL" id="HIX55628.1"/>
    </source>
</evidence>
<dbReference type="PIRSF" id="PIRSF000097">
    <property type="entry name" value="AKR"/>
    <property type="match status" value="1"/>
</dbReference>
<name>A0A9D2AZI1_9SPHI</name>
<feature type="binding site" evidence="5">
    <location>
        <position position="107"/>
    </location>
    <ligand>
        <name>substrate</name>
    </ligand>
</feature>
<proteinExistence type="inferred from homology"/>
<dbReference type="EMBL" id="DXEZ01000323">
    <property type="protein sequence ID" value="HIX55628.1"/>
    <property type="molecule type" value="Genomic_DNA"/>
</dbReference>
<evidence type="ECO:0000256" key="6">
    <source>
        <dbReference type="PIRSR" id="PIRSR000097-3"/>
    </source>
</evidence>
<organism evidence="8 9">
    <name type="scientific">Candidatus Sphingobacterium stercoripullorum</name>
    <dbReference type="NCBI Taxonomy" id="2838759"/>
    <lineage>
        <taxon>Bacteria</taxon>
        <taxon>Pseudomonadati</taxon>
        <taxon>Bacteroidota</taxon>
        <taxon>Sphingobacteriia</taxon>
        <taxon>Sphingobacteriales</taxon>
        <taxon>Sphingobacteriaceae</taxon>
        <taxon>Sphingobacterium</taxon>
    </lineage>
</organism>
<dbReference type="Gene3D" id="3.20.20.100">
    <property type="entry name" value="NADP-dependent oxidoreductase domain"/>
    <property type="match status" value="1"/>
</dbReference>
<sequence>MKKHFELNNSIKIPSIGFGTWLIEDGAPCYNAVKTALNAGYTHIDTAATYKNEASVGKAIKEVAKREDIFLTTKVWNTDRGYNQTLEAFNHSLKLLQTDYVDLYLIHWPANQSQFDNWAEINSDTWRALETLYEQGKAKAIGVSNFLTPHLEALWKDAKVKPMVNQIEFHPGYTQEETVKWCKDHNVLVQAWSPLGSGRILEDPQVIEIANKYNISVGQVCILFALQQDVLPLPKSTNPERIALNLEVGDVQLTKQEIELLKNIQTTGFSGLNPSEVEF</sequence>